<evidence type="ECO:0000313" key="8">
    <source>
        <dbReference type="Proteomes" id="UP000051298"/>
    </source>
</evidence>
<reference evidence="7 8" key="1">
    <citation type="submission" date="2015-09" db="EMBL/GenBank/DDBJ databases">
        <authorList>
            <consortium name="Swine Surveillance"/>
        </authorList>
    </citation>
    <scope>NUCLEOTIDE SEQUENCE [LARGE SCALE GENOMIC DNA]</scope>
    <source>
        <strain evidence="7 8">CECT 5294</strain>
    </source>
</reference>
<feature type="transmembrane region" description="Helical" evidence="6">
    <location>
        <begin position="6"/>
        <end position="29"/>
    </location>
</feature>
<dbReference type="Pfam" id="PF01810">
    <property type="entry name" value="LysE"/>
    <property type="match status" value="1"/>
</dbReference>
<keyword evidence="2" id="KW-1003">Cell membrane</keyword>
<protein>
    <submittedName>
        <fullName evidence="7">Cysteine/O-acetylserine efflux protein</fullName>
    </submittedName>
</protein>
<dbReference type="GO" id="GO:0015171">
    <property type="term" value="F:amino acid transmembrane transporter activity"/>
    <property type="evidence" value="ECO:0007669"/>
    <property type="project" value="TreeGrafter"/>
</dbReference>
<organism evidence="7 8">
    <name type="scientific">Thalassobacter stenotrophicus</name>
    <dbReference type="NCBI Taxonomy" id="266809"/>
    <lineage>
        <taxon>Bacteria</taxon>
        <taxon>Pseudomonadati</taxon>
        <taxon>Pseudomonadota</taxon>
        <taxon>Alphaproteobacteria</taxon>
        <taxon>Rhodobacterales</taxon>
        <taxon>Roseobacteraceae</taxon>
        <taxon>Thalassobacter</taxon>
    </lineage>
</organism>
<keyword evidence="3 6" id="KW-0812">Transmembrane</keyword>
<evidence type="ECO:0000256" key="6">
    <source>
        <dbReference type="SAM" id="Phobius"/>
    </source>
</evidence>
<keyword evidence="5 6" id="KW-0472">Membrane</keyword>
<comment type="subcellular location">
    <subcellularLocation>
        <location evidence="1">Cell membrane</location>
        <topology evidence="1">Multi-pass membrane protein</topology>
    </subcellularLocation>
</comment>
<dbReference type="GO" id="GO:0033228">
    <property type="term" value="P:cysteine export across plasma membrane"/>
    <property type="evidence" value="ECO:0007669"/>
    <property type="project" value="TreeGrafter"/>
</dbReference>
<evidence type="ECO:0000256" key="4">
    <source>
        <dbReference type="ARBA" id="ARBA00022989"/>
    </source>
</evidence>
<evidence type="ECO:0000313" key="7">
    <source>
        <dbReference type="EMBL" id="CUH61758.1"/>
    </source>
</evidence>
<name>A0A0P1F280_9RHOB</name>
<accession>A0A0P1F280</accession>
<dbReference type="AlphaFoldDB" id="A0A0P1F280"/>
<dbReference type="GO" id="GO:0005886">
    <property type="term" value="C:plasma membrane"/>
    <property type="evidence" value="ECO:0007669"/>
    <property type="project" value="UniProtKB-SubCell"/>
</dbReference>
<proteinExistence type="predicted"/>
<evidence type="ECO:0000256" key="1">
    <source>
        <dbReference type="ARBA" id="ARBA00004651"/>
    </source>
</evidence>
<dbReference type="Proteomes" id="UP000051298">
    <property type="component" value="Unassembled WGS sequence"/>
</dbReference>
<dbReference type="EMBL" id="CYRX01000033">
    <property type="protein sequence ID" value="CUH61758.1"/>
    <property type="molecule type" value="Genomic_DNA"/>
</dbReference>
<feature type="transmembrane region" description="Helical" evidence="6">
    <location>
        <begin position="50"/>
        <end position="71"/>
    </location>
</feature>
<feature type="transmembrane region" description="Helical" evidence="6">
    <location>
        <begin position="148"/>
        <end position="167"/>
    </location>
</feature>
<keyword evidence="4 6" id="KW-1133">Transmembrane helix</keyword>
<feature type="transmembrane region" description="Helical" evidence="6">
    <location>
        <begin position="188"/>
        <end position="205"/>
    </location>
</feature>
<evidence type="ECO:0000256" key="3">
    <source>
        <dbReference type="ARBA" id="ARBA00022692"/>
    </source>
</evidence>
<evidence type="ECO:0000256" key="5">
    <source>
        <dbReference type="ARBA" id="ARBA00023136"/>
    </source>
</evidence>
<dbReference type="eggNOG" id="COG1280">
    <property type="taxonomic scope" value="Bacteria"/>
</dbReference>
<dbReference type="InterPro" id="IPR001123">
    <property type="entry name" value="LeuE-type"/>
</dbReference>
<evidence type="ECO:0000256" key="2">
    <source>
        <dbReference type="ARBA" id="ARBA00022475"/>
    </source>
</evidence>
<dbReference type="PANTHER" id="PTHR30086">
    <property type="entry name" value="ARGININE EXPORTER PROTEIN ARGO"/>
    <property type="match status" value="1"/>
</dbReference>
<sequence length="206" mass="22382">MHSVYVLYCAMSYEILLALTGFAFVSSITPGPNNLMLMASGANFGFRRTVPHMLGIGIGFTLMIFLVGMGLAQVFDAFPVLHTILKIASVAYLCWLAWKIAHSGTPKEQGAGPKPLTFLQAAAFQWVNPKAWTMALTAITIYAPDRSVWAIGAVALAFGAVNLPSVSTWTVLGQQMKRVLTNPSRLRAFNWTMATLLMATLWPALA</sequence>
<dbReference type="PANTHER" id="PTHR30086:SF20">
    <property type="entry name" value="ARGININE EXPORTER PROTEIN ARGO-RELATED"/>
    <property type="match status" value="1"/>
</dbReference>
<gene>
    <name evidence="7" type="primary">eamB_2</name>
    <name evidence="7" type="ORF">THS5294_03070</name>
</gene>